<comment type="catalytic activity">
    <reaction evidence="2">
        <text>L-tyrosyl-[protein] + ATP = O-phospho-L-tyrosyl-[protein] + ADP + H(+)</text>
        <dbReference type="Rhea" id="RHEA:10596"/>
        <dbReference type="Rhea" id="RHEA-COMP:10136"/>
        <dbReference type="Rhea" id="RHEA-COMP:20101"/>
        <dbReference type="ChEBI" id="CHEBI:15378"/>
        <dbReference type="ChEBI" id="CHEBI:30616"/>
        <dbReference type="ChEBI" id="CHEBI:46858"/>
        <dbReference type="ChEBI" id="CHEBI:61978"/>
        <dbReference type="ChEBI" id="CHEBI:456216"/>
        <dbReference type="EC" id="2.7.10.1"/>
    </reaction>
</comment>
<dbReference type="GO" id="GO:0004714">
    <property type="term" value="F:transmembrane receptor protein tyrosine kinase activity"/>
    <property type="evidence" value="ECO:0007669"/>
    <property type="project" value="UniProtKB-EC"/>
</dbReference>
<dbReference type="GO" id="GO:0005524">
    <property type="term" value="F:ATP binding"/>
    <property type="evidence" value="ECO:0007669"/>
    <property type="project" value="UniProtKB-UniRule"/>
</dbReference>
<dbReference type="InterPro" id="IPR013320">
    <property type="entry name" value="ConA-like_dom_sf"/>
</dbReference>
<name>A0A7J7JEP0_BUGNE</name>
<dbReference type="PANTHER" id="PTHR24416:SF564">
    <property type="entry name" value="MACROPHAGE-STIMULATING PROTEIN RECEPTOR"/>
    <property type="match status" value="1"/>
</dbReference>
<dbReference type="InterPro" id="IPR001245">
    <property type="entry name" value="Ser-Thr/Tyr_kinase_cat_dom"/>
</dbReference>
<dbReference type="InterPro" id="IPR050122">
    <property type="entry name" value="RTK"/>
</dbReference>
<evidence type="ECO:0000313" key="7">
    <source>
        <dbReference type="Proteomes" id="UP000593567"/>
    </source>
</evidence>
<feature type="domain" description="Protein kinase" evidence="5">
    <location>
        <begin position="1168"/>
        <end position="1428"/>
    </location>
</feature>
<comment type="subcellular location">
    <subcellularLocation>
        <location evidence="1">Membrane</location>
        <topology evidence="1">Single-pass membrane protein</topology>
    </subcellularLocation>
</comment>
<keyword evidence="4" id="KW-1133">Transmembrane helix</keyword>
<dbReference type="GO" id="GO:0016477">
    <property type="term" value="P:cell migration"/>
    <property type="evidence" value="ECO:0007669"/>
    <property type="project" value="TreeGrafter"/>
</dbReference>
<dbReference type="InterPro" id="IPR008266">
    <property type="entry name" value="Tyr_kinase_AS"/>
</dbReference>
<evidence type="ECO:0000256" key="4">
    <source>
        <dbReference type="SAM" id="Phobius"/>
    </source>
</evidence>
<dbReference type="InterPro" id="IPR014756">
    <property type="entry name" value="Ig_E-set"/>
</dbReference>
<dbReference type="SMART" id="SM00219">
    <property type="entry name" value="TyrKc"/>
    <property type="match status" value="1"/>
</dbReference>
<protein>
    <recommendedName>
        <fullName evidence="5">Protein kinase domain-containing protein</fullName>
    </recommendedName>
</protein>
<dbReference type="InterPro" id="IPR020635">
    <property type="entry name" value="Tyr_kinase_cat_dom"/>
</dbReference>
<dbReference type="InterPro" id="IPR011009">
    <property type="entry name" value="Kinase-like_dom_sf"/>
</dbReference>
<sequence>MYVFETRLFALMNTHNSVFCCRLLTGAITAILWLPCLLLVTDAPLNAVNYFNWLTRGSGISDLISYPVIADSLPNIPVEVEIKLENSNRETCDPLQPYCFPFQSVSTTTFSTTTPLSGSKECSTQSCWYPTCAHSKPNSLSTYMVSEIQYQVSTLDGGYLLFNTSLPECGIAMTGSGINITKATGECNTALLPQQLYTSLQTPSQNWTLMYTVEKLISLNSSAPAPFLNISRYGTIIDSPSSSGIFWTLSFWFNESGYLEASNSPDHNLTVFVQNPMPSQTRHITLQLIEGLILIFVDGEISHKYLTLSSRFQNTSEYIVGFGGSEMTGEFTNIQLYNTQASTNEIYSMYSGSPLASYRSRPECECPRHYSDTFNFIAGNENQFDCVDAYQNSTSRFGNVTFSDATSNGKLSIFNSDGWVSDYTDEAEITLSFNQPMLMYIVTGFFPVLVTDGPSDEIIPFHPDRMEIEVVSTNPAIEGAVSYVSDDCLEDYGMDPYNYYAVFGEVYRIPSLKRKKRAVVQTKIAPKCFKWNDVFVYSTSWIYIPILTPTEVGEYLNDAYSGTQLYIHLIGHKPAVNAARKENWYSISNLRLLGRMSFYLINLIVEGIRTSCIPDRLLTCPTTTSSQIEATSSMSALVPRVSQEISVNSAPMLRGFSGTPRDSASVPTVPAVTSPLNKRCDTFTGQCPCGGTVDVVHAGRQCHWYINGIDPQYGPKAGGTAITFSGGYFGKGALVVEINGVIQRLSVRGNEGTLNSTTRYLGNALSNETTTVGFTARLTNLTLDLGPQTLYYYFEYRPNPILQDVYPLTTILSGGTNLTVVGEHLDSVAYPEMVVYMTQKGVPIGQLFTHCDVRESEEMVCRIVDLSISLPYLNGVKQALPASNVSLPVSSSSTTSSPTGGVARRKRQITTAADLDDIDTVNSLNGQSNVQFSLGFIFDGHAAYTDLRQNAESDLRDLATLYVFQDPVIQEFKESSGNEVLEYDAGDLIHIEGDRLDYATTASDYIIIIGVDGVCEVTSLLLNRLICKPPSASPNYDPNNSITYKNHDIPHIEVKVGNKRVNVGYVFYKTNIWQTNAAFRISMIVLMVLVGVALIAILIFCLVKKFYLKEKSGKTLKVNAKISGGHARYVKQGNSKEMETFTPLCNNRELNAEIQAKVNRCKIPCSRLRLGTQLGKGHFGLVYKSQLTTPTGNLRTVAVKSIKEDKEMLFEDLENFLAEGVLMIDFKHANVLSLVGVVYEQGERPLVVLPYMKNGDLCSFVKKYDLEIVLADLLHFAYQISNGMAYLAKERFVHRDLAARNCMVDGSYFVKIADFGMSRDVYSQDYYQMGDMNKPLPMKWMAVESLKEGKYTSKSDVWSFGVTVWELLTRGSSPYPGVNNYHIKEYISTGKRLDKPEICPPIIYEMMCRCWDTDPADRPAFSEISEFVGRLLNDTTTPNAGSDNNAGYSYTRLATKNIPDDYLTLEEYADNLDRDDYYITPLPSATASTVVDGTPKPSFRTTCSQDTERVYVNTRDKST</sequence>
<dbReference type="Gene3D" id="3.30.200.20">
    <property type="entry name" value="Phosphorylase Kinase, domain 1"/>
    <property type="match status" value="1"/>
</dbReference>
<dbReference type="PANTHER" id="PTHR24416">
    <property type="entry name" value="TYROSINE-PROTEIN KINASE RECEPTOR"/>
    <property type="match status" value="1"/>
</dbReference>
<keyword evidence="7" id="KW-1185">Reference proteome</keyword>
<dbReference type="FunFam" id="1.10.510.10:FF:000743">
    <property type="entry name" value="Predicted protein"/>
    <property type="match status" value="1"/>
</dbReference>
<evidence type="ECO:0000256" key="3">
    <source>
        <dbReference type="PROSITE-ProRule" id="PRU10141"/>
    </source>
</evidence>
<dbReference type="GO" id="GO:0043235">
    <property type="term" value="C:receptor complex"/>
    <property type="evidence" value="ECO:0007669"/>
    <property type="project" value="TreeGrafter"/>
</dbReference>
<organism evidence="6 7">
    <name type="scientific">Bugula neritina</name>
    <name type="common">Brown bryozoan</name>
    <name type="synonym">Sertularia neritina</name>
    <dbReference type="NCBI Taxonomy" id="10212"/>
    <lineage>
        <taxon>Eukaryota</taxon>
        <taxon>Metazoa</taxon>
        <taxon>Spiralia</taxon>
        <taxon>Lophotrochozoa</taxon>
        <taxon>Bryozoa</taxon>
        <taxon>Gymnolaemata</taxon>
        <taxon>Cheilostomatida</taxon>
        <taxon>Flustrina</taxon>
        <taxon>Buguloidea</taxon>
        <taxon>Bugulidae</taxon>
        <taxon>Bugula</taxon>
    </lineage>
</organism>
<accession>A0A7J7JEP0</accession>
<dbReference type="PROSITE" id="PS00109">
    <property type="entry name" value="PROTEIN_KINASE_TYR"/>
    <property type="match status" value="1"/>
</dbReference>
<dbReference type="CDD" id="cd00192">
    <property type="entry name" value="PTKc"/>
    <property type="match status" value="1"/>
</dbReference>
<feature type="transmembrane region" description="Helical" evidence="4">
    <location>
        <begin position="1081"/>
        <end position="1103"/>
    </location>
</feature>
<evidence type="ECO:0000256" key="2">
    <source>
        <dbReference type="ARBA" id="ARBA00051243"/>
    </source>
</evidence>
<keyword evidence="3" id="KW-0547">Nucleotide-binding</keyword>
<dbReference type="InterPro" id="IPR000719">
    <property type="entry name" value="Prot_kinase_dom"/>
</dbReference>
<keyword evidence="4" id="KW-0472">Membrane</keyword>
<dbReference type="GO" id="GO:0005886">
    <property type="term" value="C:plasma membrane"/>
    <property type="evidence" value="ECO:0007669"/>
    <property type="project" value="TreeGrafter"/>
</dbReference>
<comment type="caution">
    <text evidence="6">The sequence shown here is derived from an EMBL/GenBank/DDBJ whole genome shotgun (WGS) entry which is preliminary data.</text>
</comment>
<feature type="binding site" evidence="3">
    <location>
        <position position="1200"/>
    </location>
    <ligand>
        <name>ATP</name>
        <dbReference type="ChEBI" id="CHEBI:30616"/>
    </ligand>
</feature>
<reference evidence="6" key="1">
    <citation type="submission" date="2020-06" db="EMBL/GenBank/DDBJ databases">
        <title>Draft genome of Bugula neritina, a colonial animal packing powerful symbionts and potential medicines.</title>
        <authorList>
            <person name="Rayko M."/>
        </authorList>
    </citation>
    <scope>NUCLEOTIDE SEQUENCE [LARGE SCALE GENOMIC DNA]</scope>
    <source>
        <strain evidence="6">Kwan_BN1</strain>
    </source>
</reference>
<dbReference type="PROSITE" id="PS50011">
    <property type="entry name" value="PROTEIN_KINASE_DOM"/>
    <property type="match status" value="1"/>
</dbReference>
<keyword evidence="4" id="KW-0812">Transmembrane</keyword>
<dbReference type="Pfam" id="PF07714">
    <property type="entry name" value="PK_Tyr_Ser-Thr"/>
    <property type="match status" value="1"/>
</dbReference>
<dbReference type="PROSITE" id="PS00107">
    <property type="entry name" value="PROTEIN_KINASE_ATP"/>
    <property type="match status" value="1"/>
</dbReference>
<dbReference type="Gene3D" id="1.10.510.10">
    <property type="entry name" value="Transferase(Phosphotransferase) domain 1"/>
    <property type="match status" value="1"/>
</dbReference>
<dbReference type="OrthoDB" id="6121858at2759"/>
<evidence type="ECO:0000259" key="5">
    <source>
        <dbReference type="PROSITE" id="PS50011"/>
    </source>
</evidence>
<dbReference type="PRINTS" id="PR00109">
    <property type="entry name" value="TYRKINASE"/>
</dbReference>
<dbReference type="SUPFAM" id="SSF56112">
    <property type="entry name" value="Protein kinase-like (PK-like)"/>
    <property type="match status" value="1"/>
</dbReference>
<dbReference type="GO" id="GO:0007169">
    <property type="term" value="P:cell surface receptor protein tyrosine kinase signaling pathway"/>
    <property type="evidence" value="ECO:0007669"/>
    <property type="project" value="TreeGrafter"/>
</dbReference>
<evidence type="ECO:0000256" key="1">
    <source>
        <dbReference type="ARBA" id="ARBA00004167"/>
    </source>
</evidence>
<dbReference type="SUPFAM" id="SSF81296">
    <property type="entry name" value="E set domains"/>
    <property type="match status" value="1"/>
</dbReference>
<dbReference type="GO" id="GO:0007399">
    <property type="term" value="P:nervous system development"/>
    <property type="evidence" value="ECO:0007669"/>
    <property type="project" value="TreeGrafter"/>
</dbReference>
<dbReference type="EMBL" id="VXIV02002564">
    <property type="protein sequence ID" value="KAF6024507.1"/>
    <property type="molecule type" value="Genomic_DNA"/>
</dbReference>
<proteinExistence type="predicted"/>
<dbReference type="Proteomes" id="UP000593567">
    <property type="component" value="Unassembled WGS sequence"/>
</dbReference>
<dbReference type="SUPFAM" id="SSF49899">
    <property type="entry name" value="Concanavalin A-like lectins/glucanases"/>
    <property type="match status" value="1"/>
</dbReference>
<evidence type="ECO:0000313" key="6">
    <source>
        <dbReference type="EMBL" id="KAF6024507.1"/>
    </source>
</evidence>
<dbReference type="InterPro" id="IPR017441">
    <property type="entry name" value="Protein_kinase_ATP_BS"/>
</dbReference>
<feature type="transmembrane region" description="Helical" evidence="4">
    <location>
        <begin position="21"/>
        <end position="40"/>
    </location>
</feature>
<gene>
    <name evidence="6" type="ORF">EB796_017175</name>
</gene>
<keyword evidence="3" id="KW-0067">ATP-binding</keyword>